<keyword evidence="4" id="KW-0675">Receptor</keyword>
<organism evidence="4 5">
    <name type="scientific">Chrysochromulina tobinii</name>
    <dbReference type="NCBI Taxonomy" id="1460289"/>
    <lineage>
        <taxon>Eukaryota</taxon>
        <taxon>Haptista</taxon>
        <taxon>Haptophyta</taxon>
        <taxon>Prymnesiophyceae</taxon>
        <taxon>Prymnesiales</taxon>
        <taxon>Chrysochromulinaceae</taxon>
        <taxon>Chrysochromulina</taxon>
    </lineage>
</organism>
<dbReference type="Gene3D" id="3.80.10.10">
    <property type="entry name" value="Ribonuclease Inhibitor"/>
    <property type="match status" value="2"/>
</dbReference>
<dbReference type="InterPro" id="IPR051848">
    <property type="entry name" value="PGIP"/>
</dbReference>
<feature type="chain" id="PRO_5005601659" evidence="3">
    <location>
        <begin position="21"/>
        <end position="860"/>
    </location>
</feature>
<dbReference type="PANTHER" id="PTHR48059">
    <property type="entry name" value="POLYGALACTURONASE INHIBITOR 1"/>
    <property type="match status" value="1"/>
</dbReference>
<dbReference type="InterPro" id="IPR032675">
    <property type="entry name" value="LRR_dom_sf"/>
</dbReference>
<dbReference type="OrthoDB" id="676979at2759"/>
<evidence type="ECO:0000256" key="3">
    <source>
        <dbReference type="SAM" id="SignalP"/>
    </source>
</evidence>
<reference evidence="5" key="1">
    <citation type="journal article" date="2015" name="PLoS Genet.">
        <title>Genome Sequence and Transcriptome Analyses of Chrysochromulina tobin: Metabolic Tools for Enhanced Algal Fitness in the Prominent Order Prymnesiales (Haptophyceae).</title>
        <authorList>
            <person name="Hovde B.T."/>
            <person name="Deodato C.R."/>
            <person name="Hunsperger H.M."/>
            <person name="Ryken S.A."/>
            <person name="Yost W."/>
            <person name="Jha R.K."/>
            <person name="Patterson J."/>
            <person name="Monnat R.J. Jr."/>
            <person name="Barlow S.B."/>
            <person name="Starkenburg S.R."/>
            <person name="Cattolico R.A."/>
        </authorList>
    </citation>
    <scope>NUCLEOTIDE SEQUENCE</scope>
    <source>
        <strain evidence="5">CCMP291</strain>
    </source>
</reference>
<dbReference type="PANTHER" id="PTHR48059:SF30">
    <property type="entry name" value="OS06G0587000 PROTEIN"/>
    <property type="match status" value="1"/>
</dbReference>
<dbReference type="EMBL" id="JWZX01003229">
    <property type="protein sequence ID" value="KOO23003.1"/>
    <property type="molecule type" value="Genomic_DNA"/>
</dbReference>
<evidence type="ECO:0000256" key="1">
    <source>
        <dbReference type="ARBA" id="ARBA00004196"/>
    </source>
</evidence>
<dbReference type="SUPFAM" id="SSF52058">
    <property type="entry name" value="L domain-like"/>
    <property type="match status" value="1"/>
</dbReference>
<dbReference type="InterPro" id="IPR001611">
    <property type="entry name" value="Leu-rich_rpt"/>
</dbReference>
<keyword evidence="5" id="KW-1185">Reference proteome</keyword>
<dbReference type="Pfam" id="PF00560">
    <property type="entry name" value="LRR_1"/>
    <property type="match status" value="1"/>
</dbReference>
<gene>
    <name evidence="4" type="ORF">Ctob_000977</name>
</gene>
<evidence type="ECO:0000313" key="4">
    <source>
        <dbReference type="EMBL" id="KOO23003.1"/>
    </source>
</evidence>
<keyword evidence="2" id="KW-0812">Transmembrane</keyword>
<dbReference type="AlphaFoldDB" id="A0A0M0J9X7"/>
<sequence length="860" mass="93690">MLHAKLGLICLATAAGFAAAAGNQLLDPELVMGPAPLPNELPIRAKTEENQKSRLWREDHIVYPEWVVPEQKTGIVSVAESHPVDVKATARAGRRRLQASCPTPQPPAPVVIPTYCPGYPNLPLLNSTMGFSGLNSTMGFSGIPSTPILRAGQRNLTTGTYIDSGGVFEWTTGCPVAINLGSGENLYTKVYLQPRWKLKYAWETSQSFIMLPDWHQIPYYFSNVQTNVQAPSPNVTFFYFGSLNSEYVFQPVPSPSFRDFYHRTAAWGWCGEASPRTNCTAGTFGLANSGYVYMTWHAVAAGFAFPESRLTGRITVTTIPPTLTYIKPAQLNALRDIYNTMCKPTQSLLPIWNVSAAATSVNRHWTRAFFRSGAYARNYGNADPTYLYLANYSTTGRELDTDVIPYCDWLFATRLDSNPADRTVVLATPPGLAGNGNCERIDFILCNVDGDVIEIDFDSLGLTGTLPASFSAFDTLKNLYLRENTISGTLPPSIFASSELKNVFLGKNFFTGPIPCPTHPESVLTSISLERNSFTGTLPNCLFTDAPYLQTLDVSYLDLDTTIPNVIQEATQLVSLTMRHAGIVGNLPQEMKCNDKLQWVSLERNKMSGTVPSDVIGGMGALYELGLSYNDFSGPIPTIPNTSTGFRMLYLDHNRFSGQFEEQLKGWTQNLGSSTTSRLYLDHNDLSGPLPTYLYDLIYDAHGIKSLAINGNHFLCDQQRVDWPAWVFRVGTGAFGVCTPLAMVTSVTVECIAPTIAPTMNYIVQVANYGTDFYSPALAGSAYVMRSVVIPANEVLSVGVIIAIVVSVVVAFLLCLCALTLIQRERAGKPVFSLVGGDAGSAKPLATATKSSSAAGGHTL</sequence>
<evidence type="ECO:0000313" key="5">
    <source>
        <dbReference type="Proteomes" id="UP000037460"/>
    </source>
</evidence>
<name>A0A0M0J9X7_9EUKA</name>
<comment type="caution">
    <text evidence="4">The sequence shown here is derived from an EMBL/GenBank/DDBJ whole genome shotgun (WGS) entry which is preliminary data.</text>
</comment>
<keyword evidence="3" id="KW-0732">Signal</keyword>
<proteinExistence type="predicted"/>
<protein>
    <submittedName>
        <fullName evidence="4">Receptor protein</fullName>
    </submittedName>
</protein>
<feature type="transmembrane region" description="Helical" evidence="2">
    <location>
        <begin position="795"/>
        <end position="822"/>
    </location>
</feature>
<dbReference type="Proteomes" id="UP000037460">
    <property type="component" value="Unassembled WGS sequence"/>
</dbReference>
<feature type="signal peptide" evidence="3">
    <location>
        <begin position="1"/>
        <end position="20"/>
    </location>
</feature>
<keyword evidence="2" id="KW-0472">Membrane</keyword>
<comment type="subcellular location">
    <subcellularLocation>
        <location evidence="1">Cell envelope</location>
    </subcellularLocation>
</comment>
<accession>A0A0M0J9X7</accession>
<evidence type="ECO:0000256" key="2">
    <source>
        <dbReference type="SAM" id="Phobius"/>
    </source>
</evidence>
<keyword evidence="2" id="KW-1133">Transmembrane helix</keyword>